<evidence type="ECO:0000313" key="2">
    <source>
        <dbReference type="EMBL" id="KAK4203996.1"/>
    </source>
</evidence>
<sequence>MVACFDDRHHTTPRISSSLSQPGGWKIGARACVLKSSDPSNFGMLRLVGCSRGAQRIHLITWPPRAQWMASAKPPRNVRWCGHQSWGHRFGGYESGRDRSVMARAMRRFLEKDGLQSFALSQLDCVPPFSDIMETRLEPGNALRCDVWCAAGASVCALKNVSCGSAFLPNAASTSTYFFWKSSRVLARRKGVKGLRYLPRGLRNLILESRPSQITCVFEGLPGTSGPEKGTRYSSAQHARGPPGLTAPQILETAHSPVREAVLAHPGLREQS</sequence>
<protein>
    <submittedName>
        <fullName evidence="2">Uncharacterized protein</fullName>
    </submittedName>
</protein>
<keyword evidence="3" id="KW-1185">Reference proteome</keyword>
<dbReference type="Proteomes" id="UP001303160">
    <property type="component" value="Unassembled WGS sequence"/>
</dbReference>
<reference evidence="2" key="1">
    <citation type="journal article" date="2023" name="Mol. Phylogenet. Evol.">
        <title>Genome-scale phylogeny and comparative genomics of the fungal order Sordariales.</title>
        <authorList>
            <person name="Hensen N."/>
            <person name="Bonometti L."/>
            <person name="Westerberg I."/>
            <person name="Brannstrom I.O."/>
            <person name="Guillou S."/>
            <person name="Cros-Aarteil S."/>
            <person name="Calhoun S."/>
            <person name="Haridas S."/>
            <person name="Kuo A."/>
            <person name="Mondo S."/>
            <person name="Pangilinan J."/>
            <person name="Riley R."/>
            <person name="LaButti K."/>
            <person name="Andreopoulos B."/>
            <person name="Lipzen A."/>
            <person name="Chen C."/>
            <person name="Yan M."/>
            <person name="Daum C."/>
            <person name="Ng V."/>
            <person name="Clum A."/>
            <person name="Steindorff A."/>
            <person name="Ohm R.A."/>
            <person name="Martin F."/>
            <person name="Silar P."/>
            <person name="Natvig D.O."/>
            <person name="Lalanne C."/>
            <person name="Gautier V."/>
            <person name="Ament-Velasquez S.L."/>
            <person name="Kruys A."/>
            <person name="Hutchinson M.I."/>
            <person name="Powell A.J."/>
            <person name="Barry K."/>
            <person name="Miller A.N."/>
            <person name="Grigoriev I.V."/>
            <person name="Debuchy R."/>
            <person name="Gladieux P."/>
            <person name="Hiltunen Thoren M."/>
            <person name="Johannesson H."/>
        </authorList>
    </citation>
    <scope>NUCLEOTIDE SEQUENCE</scope>
    <source>
        <strain evidence="2">CBS 315.58</strain>
    </source>
</reference>
<dbReference type="AlphaFoldDB" id="A0AAN6XPA3"/>
<comment type="caution">
    <text evidence="2">The sequence shown here is derived from an EMBL/GenBank/DDBJ whole genome shotgun (WGS) entry which is preliminary data.</text>
</comment>
<evidence type="ECO:0000256" key="1">
    <source>
        <dbReference type="SAM" id="MobiDB-lite"/>
    </source>
</evidence>
<accession>A0AAN6XPA3</accession>
<proteinExistence type="predicted"/>
<dbReference type="EMBL" id="MU863885">
    <property type="protein sequence ID" value="KAK4203996.1"/>
    <property type="molecule type" value="Genomic_DNA"/>
</dbReference>
<feature type="region of interest" description="Disordered" evidence="1">
    <location>
        <begin position="1"/>
        <end position="22"/>
    </location>
</feature>
<name>A0AAN6XPA3_9PEZI</name>
<feature type="compositionally biased region" description="Basic and acidic residues" evidence="1">
    <location>
        <begin position="1"/>
        <end position="10"/>
    </location>
</feature>
<reference evidence="2" key="2">
    <citation type="submission" date="2023-05" db="EMBL/GenBank/DDBJ databases">
        <authorList>
            <consortium name="Lawrence Berkeley National Laboratory"/>
            <person name="Steindorff A."/>
            <person name="Hensen N."/>
            <person name="Bonometti L."/>
            <person name="Westerberg I."/>
            <person name="Brannstrom I.O."/>
            <person name="Guillou S."/>
            <person name="Cros-Aarteil S."/>
            <person name="Calhoun S."/>
            <person name="Haridas S."/>
            <person name="Kuo A."/>
            <person name="Mondo S."/>
            <person name="Pangilinan J."/>
            <person name="Riley R."/>
            <person name="Labutti K."/>
            <person name="Andreopoulos B."/>
            <person name="Lipzen A."/>
            <person name="Chen C."/>
            <person name="Yanf M."/>
            <person name="Daum C."/>
            <person name="Ng V."/>
            <person name="Clum A."/>
            <person name="Ohm R."/>
            <person name="Martin F."/>
            <person name="Silar P."/>
            <person name="Natvig D."/>
            <person name="Lalanne C."/>
            <person name="Gautier V."/>
            <person name="Ament-Velasquez S.L."/>
            <person name="Kruys A."/>
            <person name="Hutchinson M.I."/>
            <person name="Powell A.J."/>
            <person name="Barry K."/>
            <person name="Miller A.N."/>
            <person name="Grigoriev I.V."/>
            <person name="Debuchy R."/>
            <person name="Gladieux P."/>
            <person name="Thoren M.H."/>
            <person name="Johannesson H."/>
        </authorList>
    </citation>
    <scope>NUCLEOTIDE SEQUENCE</scope>
    <source>
        <strain evidence="2">CBS 315.58</strain>
    </source>
</reference>
<feature type="region of interest" description="Disordered" evidence="1">
    <location>
        <begin position="222"/>
        <end position="242"/>
    </location>
</feature>
<evidence type="ECO:0000313" key="3">
    <source>
        <dbReference type="Proteomes" id="UP001303160"/>
    </source>
</evidence>
<organism evidence="2 3">
    <name type="scientific">Triangularia verruculosa</name>
    <dbReference type="NCBI Taxonomy" id="2587418"/>
    <lineage>
        <taxon>Eukaryota</taxon>
        <taxon>Fungi</taxon>
        <taxon>Dikarya</taxon>
        <taxon>Ascomycota</taxon>
        <taxon>Pezizomycotina</taxon>
        <taxon>Sordariomycetes</taxon>
        <taxon>Sordariomycetidae</taxon>
        <taxon>Sordariales</taxon>
        <taxon>Podosporaceae</taxon>
        <taxon>Triangularia</taxon>
    </lineage>
</organism>
<gene>
    <name evidence="2" type="ORF">QBC40DRAFT_313522</name>
</gene>